<evidence type="ECO:0000256" key="1">
    <source>
        <dbReference type="ARBA" id="ARBA00004496"/>
    </source>
</evidence>
<dbReference type="InterPro" id="IPR036390">
    <property type="entry name" value="WH_DNA-bd_sf"/>
</dbReference>
<evidence type="ECO:0000256" key="4">
    <source>
        <dbReference type="ARBA" id="ARBA00022917"/>
    </source>
</evidence>
<dbReference type="PANTHER" id="PTHR43721">
    <property type="entry name" value="ELONGATION FACTOR TU-RELATED"/>
    <property type="match status" value="1"/>
</dbReference>
<gene>
    <name evidence="7" type="primary">selB</name>
    <name evidence="7" type="ORF">GCM10007418_30110</name>
</gene>
<dbReference type="InterPro" id="IPR009000">
    <property type="entry name" value="Transl_B-barrel_sf"/>
</dbReference>
<keyword evidence="2" id="KW-0963">Cytoplasm</keyword>
<keyword evidence="4" id="KW-0648">Protein biosynthesis</keyword>
<evidence type="ECO:0000313" key="7">
    <source>
        <dbReference type="EMBL" id="GGD09005.1"/>
    </source>
</evidence>
<dbReference type="RefSeq" id="WP_150278905.1">
    <property type="nucleotide sequence ID" value="NZ_BMFF01000007.1"/>
</dbReference>
<comment type="caution">
    <text evidence="7">The sequence shown here is derived from an EMBL/GenBank/DDBJ whole genome shotgun (WGS) entry which is preliminary data.</text>
</comment>
<evidence type="ECO:0000256" key="3">
    <source>
        <dbReference type="ARBA" id="ARBA00022741"/>
    </source>
</evidence>
<dbReference type="InterPro" id="IPR027417">
    <property type="entry name" value="P-loop_NTPase"/>
</dbReference>
<dbReference type="SUPFAM" id="SSF52540">
    <property type="entry name" value="P-loop containing nucleoside triphosphate hydrolases"/>
    <property type="match status" value="1"/>
</dbReference>
<dbReference type="PANTHER" id="PTHR43721:SF11">
    <property type="entry name" value="SELENOCYSTEINE-SPECIFIC ELONGATION FACTOR"/>
    <property type="match status" value="1"/>
</dbReference>
<comment type="subcellular location">
    <subcellularLocation>
        <location evidence="1">Cytoplasm</location>
    </subcellularLocation>
</comment>
<dbReference type="Pfam" id="PF00009">
    <property type="entry name" value="GTP_EFTU"/>
    <property type="match status" value="1"/>
</dbReference>
<evidence type="ECO:0000313" key="8">
    <source>
        <dbReference type="Proteomes" id="UP000638188"/>
    </source>
</evidence>
<dbReference type="SUPFAM" id="SSF50447">
    <property type="entry name" value="Translation proteins"/>
    <property type="match status" value="1"/>
</dbReference>
<dbReference type="InterPro" id="IPR057335">
    <property type="entry name" value="Beta-barrel_SelB"/>
</dbReference>
<dbReference type="InterPro" id="IPR015191">
    <property type="entry name" value="SelB_WHD4"/>
</dbReference>
<proteinExistence type="predicted"/>
<dbReference type="Gene3D" id="3.40.50.300">
    <property type="entry name" value="P-loop containing nucleotide triphosphate hydrolases"/>
    <property type="match status" value="1"/>
</dbReference>
<feature type="domain" description="Tr-type G" evidence="6">
    <location>
        <begin position="1"/>
        <end position="170"/>
    </location>
</feature>
<evidence type="ECO:0000256" key="2">
    <source>
        <dbReference type="ARBA" id="ARBA00022490"/>
    </source>
</evidence>
<evidence type="ECO:0000259" key="6">
    <source>
        <dbReference type="PROSITE" id="PS51722"/>
    </source>
</evidence>
<dbReference type="SUPFAM" id="SSF46785">
    <property type="entry name" value="Winged helix' DNA-binding domain"/>
    <property type="match status" value="2"/>
</dbReference>
<dbReference type="InterPro" id="IPR004535">
    <property type="entry name" value="Transl_elong_SelB"/>
</dbReference>
<dbReference type="Gene3D" id="1.10.10.2770">
    <property type="match status" value="1"/>
</dbReference>
<dbReference type="Pfam" id="PF25461">
    <property type="entry name" value="Beta-barrel_SelB"/>
    <property type="match status" value="1"/>
</dbReference>
<dbReference type="InterPro" id="IPR015190">
    <property type="entry name" value="Elong_fac_SelB-wing-hlx_typ-2"/>
</dbReference>
<dbReference type="NCBIfam" id="TIGR00475">
    <property type="entry name" value="selB"/>
    <property type="match status" value="1"/>
</dbReference>
<reference evidence="8" key="1">
    <citation type="journal article" date="2019" name="Int. J. Syst. Evol. Microbiol.">
        <title>The Global Catalogue of Microorganisms (GCM) 10K type strain sequencing project: providing services to taxonomists for standard genome sequencing and annotation.</title>
        <authorList>
            <consortium name="The Broad Institute Genomics Platform"/>
            <consortium name="The Broad Institute Genome Sequencing Center for Infectious Disease"/>
            <person name="Wu L."/>
            <person name="Ma J."/>
        </authorList>
    </citation>
    <scope>NUCLEOTIDE SEQUENCE [LARGE SCALE GENOMIC DNA]</scope>
    <source>
        <strain evidence="8">CGMCC 1.12482</strain>
    </source>
</reference>
<dbReference type="Pfam" id="PF09106">
    <property type="entry name" value="WHD_2nd_SelB"/>
    <property type="match status" value="1"/>
</dbReference>
<protein>
    <submittedName>
        <fullName evidence="7">Selenocysteine-specific translation factor</fullName>
    </submittedName>
</protein>
<dbReference type="InterPro" id="IPR000795">
    <property type="entry name" value="T_Tr_GTP-bd_dom"/>
</dbReference>
<name>A0ABQ1Q0P6_9GAMM</name>
<dbReference type="Gene3D" id="2.40.30.10">
    <property type="entry name" value="Translation factors"/>
    <property type="match status" value="1"/>
</dbReference>
<keyword evidence="5" id="KW-0342">GTP-binding</keyword>
<dbReference type="InterPro" id="IPR050055">
    <property type="entry name" value="EF-Tu_GTPase"/>
</dbReference>
<evidence type="ECO:0000256" key="5">
    <source>
        <dbReference type="ARBA" id="ARBA00023134"/>
    </source>
</evidence>
<dbReference type="SUPFAM" id="SSF50465">
    <property type="entry name" value="EF-Tu/eEF-1alpha/eIF2-gamma C-terminal domain"/>
    <property type="match status" value="1"/>
</dbReference>
<keyword evidence="8" id="KW-1185">Reference proteome</keyword>
<dbReference type="EMBL" id="BMFF01000007">
    <property type="protein sequence ID" value="GGD09005.1"/>
    <property type="molecule type" value="Genomic_DNA"/>
</dbReference>
<dbReference type="InterPro" id="IPR009001">
    <property type="entry name" value="Transl_elong_EF1A/Init_IF2_C"/>
</dbReference>
<organism evidence="7 8">
    <name type="scientific">Halopseudomonas salina</name>
    <dbReference type="NCBI Taxonomy" id="1323744"/>
    <lineage>
        <taxon>Bacteria</taxon>
        <taxon>Pseudomonadati</taxon>
        <taxon>Pseudomonadota</taxon>
        <taxon>Gammaproteobacteria</taxon>
        <taxon>Pseudomonadales</taxon>
        <taxon>Pseudomonadaceae</taxon>
        <taxon>Halopseudomonas</taxon>
    </lineage>
</organism>
<dbReference type="Proteomes" id="UP000638188">
    <property type="component" value="Unassembled WGS sequence"/>
</dbReference>
<dbReference type="Gene3D" id="1.10.10.10">
    <property type="entry name" value="Winged helix-like DNA-binding domain superfamily/Winged helix DNA-binding domain"/>
    <property type="match status" value="1"/>
</dbReference>
<accession>A0ABQ1Q0P6</accession>
<dbReference type="Pfam" id="PF09107">
    <property type="entry name" value="WHD_3rd_SelB"/>
    <property type="match status" value="1"/>
</dbReference>
<dbReference type="PROSITE" id="PS51722">
    <property type="entry name" value="G_TR_2"/>
    <property type="match status" value="1"/>
</dbReference>
<dbReference type="InterPro" id="IPR036388">
    <property type="entry name" value="WH-like_DNA-bd_sf"/>
</dbReference>
<sequence length="614" mass="66856">MIVATAGHVDHGKTALIKALTGQHTDRTAEELRRGISIELGYAYLPGDTGQSIDFVDVPGHEKFMRTLLAGVGCVDALMLVIAADDGVMPQTREHLALVGLLEIPRLLIVISKTGLATSDQIVAIERDVLSLIEQQNLPATICLHVDSLLGTGVEAVGAQLQLWASITPKPNSNEPARLVIDRHFKQPGLGSVVTGTLLGGQIGTGDFLQLSDNGALVRVRGIQIHHREAKQASAGQRCALNLSGDLQDAALGRGSQLLAKGSWAPTNRFDARLYLQEHNLRGTVQLHIGSAVVGARLVPLKGLQSSDSYGQWVLEQPLCCFHGDRFIVRDPASRTLLGSGVVVDPFAPQRGRQKPERLALIRAMDQVGPDQALETMLDVQSEGVDTQRFMLSRRLNSVPSISTDTLQIGGWLWTRANLEALIQQAIAAVSHYHQINPQLLGPVRAQLGKQLGLTADSRTLAAILRLALDRNHLRQTGPCLHLLTHTPQLDAQVTDWFDRVRPAFVECSPRPPVIGDMINQLQVDKHVLLDWLDRLSAAGLLVFIARNRYLLPADADRLLNVARGLAAEQHDGHFSTANFRDRSGIGRNHSVAVLEYFDRAGLTRASGNTRILR</sequence>
<keyword evidence="3" id="KW-0547">Nucleotide-binding</keyword>